<dbReference type="InParanoid" id="A0A1X7VJ75"/>
<dbReference type="InterPro" id="IPR039758">
    <property type="entry name" value="NAGK-like"/>
</dbReference>
<dbReference type="Pfam" id="PF01869">
    <property type="entry name" value="BcrAD_BadFG"/>
    <property type="match status" value="1"/>
</dbReference>
<dbReference type="GO" id="GO:0045127">
    <property type="term" value="F:N-acetylglucosamine kinase activity"/>
    <property type="evidence" value="ECO:0007669"/>
    <property type="project" value="UniProtKB-EC"/>
</dbReference>
<reference evidence="7" key="1">
    <citation type="journal article" date="2010" name="Nature">
        <title>The Amphimedon queenslandica genome and the evolution of animal complexity.</title>
        <authorList>
            <person name="Srivastava M."/>
            <person name="Simakov O."/>
            <person name="Chapman J."/>
            <person name="Fahey B."/>
            <person name="Gauthier M.E."/>
            <person name="Mitros T."/>
            <person name="Richards G.S."/>
            <person name="Conaco C."/>
            <person name="Dacre M."/>
            <person name="Hellsten U."/>
            <person name="Larroux C."/>
            <person name="Putnam N.H."/>
            <person name="Stanke M."/>
            <person name="Adamska M."/>
            <person name="Darling A."/>
            <person name="Degnan S.M."/>
            <person name="Oakley T.H."/>
            <person name="Plachetzki D.C."/>
            <person name="Zhai Y."/>
            <person name="Adamski M."/>
            <person name="Calcino A."/>
            <person name="Cummins S.F."/>
            <person name="Goodstein D.M."/>
            <person name="Harris C."/>
            <person name="Jackson D.J."/>
            <person name="Leys S.P."/>
            <person name="Shu S."/>
            <person name="Woodcroft B.J."/>
            <person name="Vervoort M."/>
            <person name="Kosik K.S."/>
            <person name="Manning G."/>
            <person name="Degnan B.M."/>
            <person name="Rokhsar D.S."/>
        </authorList>
    </citation>
    <scope>NUCLEOTIDE SEQUENCE [LARGE SCALE GENOMIC DNA]</scope>
</reference>
<dbReference type="PANTHER" id="PTHR12862">
    <property type="entry name" value="BADF TYPE ATPASE DOMAIN-CONTAINING PROTEIN"/>
    <property type="match status" value="1"/>
</dbReference>
<dbReference type="Gene3D" id="3.30.420.40">
    <property type="match status" value="2"/>
</dbReference>
<dbReference type="InterPro" id="IPR043129">
    <property type="entry name" value="ATPase_NBD"/>
</dbReference>
<evidence type="ECO:0000259" key="5">
    <source>
        <dbReference type="Pfam" id="PF01869"/>
    </source>
</evidence>
<proteinExistence type="inferred from homology"/>
<organism evidence="6">
    <name type="scientific">Amphimedon queenslandica</name>
    <name type="common">Sponge</name>
    <dbReference type="NCBI Taxonomy" id="400682"/>
    <lineage>
        <taxon>Eukaryota</taxon>
        <taxon>Metazoa</taxon>
        <taxon>Porifera</taxon>
        <taxon>Demospongiae</taxon>
        <taxon>Heteroscleromorpha</taxon>
        <taxon>Haplosclerida</taxon>
        <taxon>Niphatidae</taxon>
        <taxon>Amphimedon</taxon>
    </lineage>
</organism>
<dbReference type="SUPFAM" id="SSF53067">
    <property type="entry name" value="Actin-like ATPase domain"/>
    <property type="match status" value="2"/>
</dbReference>
<evidence type="ECO:0000313" key="7">
    <source>
        <dbReference type="Proteomes" id="UP000007879"/>
    </source>
</evidence>
<dbReference type="AlphaFoldDB" id="A0A1X7VJ75"/>
<dbReference type="Proteomes" id="UP000007879">
    <property type="component" value="Unassembled WGS sequence"/>
</dbReference>
<gene>
    <name evidence="6" type="primary">100634223</name>
</gene>
<dbReference type="STRING" id="400682.A0A1X7VJ75"/>
<keyword evidence="7" id="KW-1185">Reference proteome</keyword>
<dbReference type="OrthoDB" id="311172at2759"/>
<reference evidence="6" key="2">
    <citation type="submission" date="2017-05" db="UniProtKB">
        <authorList>
            <consortium name="EnsemblMetazoa"/>
        </authorList>
    </citation>
    <scope>IDENTIFICATION</scope>
</reference>
<accession>A0A1X7VJ75</accession>
<dbReference type="KEGG" id="aqu:100634223"/>
<name>A0A1X7VJ75_AMPQE</name>
<dbReference type="eggNOG" id="KOG1794">
    <property type="taxonomic scope" value="Eukaryota"/>
</dbReference>
<feature type="domain" description="ATPase BadF/BadG/BcrA/BcrD type" evidence="5">
    <location>
        <begin position="7"/>
        <end position="314"/>
    </location>
</feature>
<evidence type="ECO:0000256" key="1">
    <source>
        <dbReference type="ARBA" id="ARBA00006198"/>
    </source>
</evidence>
<dbReference type="InterPro" id="IPR002731">
    <property type="entry name" value="ATPase_BadF"/>
</dbReference>
<protein>
    <recommendedName>
        <fullName evidence="3">N-acetyl-D-glucosamine kinase</fullName>
        <ecNumber evidence="2">2.7.1.59</ecNumber>
    </recommendedName>
    <alternativeName>
        <fullName evidence="4">GlcNAc kinase</fullName>
    </alternativeName>
</protein>
<evidence type="ECO:0000256" key="2">
    <source>
        <dbReference type="ARBA" id="ARBA00012122"/>
    </source>
</evidence>
<sequence>MMKYYGGVLGGGSHTDAVIINQNGDILGQATGGGSNPWQFTFEGCVNVIHELLVKAMDAAGVKGTLESIGLSLSGGEQKEGQERIKSGLLSKTPLLSSNVYVTTDTFGPIAAAFPSGGMVLISGTGSNCELVNPDNSTHRCGGWGHMLGDEGSGYWISHRAVKLVYDIEDGFRQAPAGTDIKILKDEVYKYFNIKDRFDILDFIYEKFSKSHIAKLCKILSDVAKETKDPIVTQLFYDAGFELGRHVMALVPKVDSVLIKEMNGSIPVLLEGAVFNSWDLLQSGFEAAVSSATVPITLYMLVGNCSGSVGAAILGAKAAELSLDIDYKKNSSLFYTTSPKTS</sequence>
<dbReference type="EnsemblMetazoa" id="Aqu2.1.39855_001">
    <property type="protein sequence ID" value="Aqu2.1.39855_001"/>
    <property type="gene ID" value="Aqu2.1.39855"/>
</dbReference>
<dbReference type="EnsemblMetazoa" id="XM_011411895.2">
    <property type="protein sequence ID" value="XP_011410197.1"/>
    <property type="gene ID" value="LOC100634223"/>
</dbReference>
<dbReference type="PANTHER" id="PTHR12862:SF0">
    <property type="entry name" value="N-ACETYL-D-GLUCOSAMINE KINASE"/>
    <property type="match status" value="1"/>
</dbReference>
<dbReference type="EC" id="2.7.1.59" evidence="2"/>
<evidence type="ECO:0000256" key="4">
    <source>
        <dbReference type="ARBA" id="ARBA00031123"/>
    </source>
</evidence>
<comment type="similarity">
    <text evidence="1">Belongs to the eukaryotic-type N-acetylglucosamine kinase family.</text>
</comment>
<evidence type="ECO:0000256" key="3">
    <source>
        <dbReference type="ARBA" id="ARBA00014974"/>
    </source>
</evidence>
<evidence type="ECO:0000313" key="6">
    <source>
        <dbReference type="EnsemblMetazoa" id="Aqu2.1.39855_001"/>
    </source>
</evidence>
<dbReference type="CDD" id="cd24078">
    <property type="entry name" value="ASKHA_NBD_NAGK_meta"/>
    <property type="match status" value="1"/>
</dbReference>